<feature type="transmembrane region" description="Helical" evidence="1">
    <location>
        <begin position="16"/>
        <end position="39"/>
    </location>
</feature>
<keyword evidence="1" id="KW-1133">Transmembrane helix</keyword>
<keyword evidence="1" id="KW-0472">Membrane</keyword>
<evidence type="ECO:0000313" key="2">
    <source>
        <dbReference type="EMBL" id="KAK3851724.1"/>
    </source>
</evidence>
<gene>
    <name evidence="2" type="ORF">Pcinc_041647</name>
</gene>
<dbReference type="Proteomes" id="UP001286313">
    <property type="component" value="Unassembled WGS sequence"/>
</dbReference>
<organism evidence="2 3">
    <name type="scientific">Petrolisthes cinctipes</name>
    <name type="common">Flat porcelain crab</name>
    <dbReference type="NCBI Taxonomy" id="88211"/>
    <lineage>
        <taxon>Eukaryota</taxon>
        <taxon>Metazoa</taxon>
        <taxon>Ecdysozoa</taxon>
        <taxon>Arthropoda</taxon>
        <taxon>Crustacea</taxon>
        <taxon>Multicrustacea</taxon>
        <taxon>Malacostraca</taxon>
        <taxon>Eumalacostraca</taxon>
        <taxon>Eucarida</taxon>
        <taxon>Decapoda</taxon>
        <taxon>Pleocyemata</taxon>
        <taxon>Anomura</taxon>
        <taxon>Galatheoidea</taxon>
        <taxon>Porcellanidae</taxon>
        <taxon>Petrolisthes</taxon>
    </lineage>
</organism>
<feature type="non-terminal residue" evidence="2">
    <location>
        <position position="79"/>
    </location>
</feature>
<keyword evidence="3" id="KW-1185">Reference proteome</keyword>
<dbReference type="EMBL" id="JAWQEG010007761">
    <property type="protein sequence ID" value="KAK3851724.1"/>
    <property type="molecule type" value="Genomic_DNA"/>
</dbReference>
<name>A0AAE1BLM0_PETCI</name>
<comment type="caution">
    <text evidence="2">The sequence shown here is derived from an EMBL/GenBank/DDBJ whole genome shotgun (WGS) entry which is preliminary data.</text>
</comment>
<accession>A0AAE1BLM0</accession>
<reference evidence="2" key="1">
    <citation type="submission" date="2023-10" db="EMBL/GenBank/DDBJ databases">
        <title>Genome assemblies of two species of porcelain crab, Petrolisthes cinctipes and Petrolisthes manimaculis (Anomura: Porcellanidae).</title>
        <authorList>
            <person name="Angst P."/>
        </authorList>
    </citation>
    <scope>NUCLEOTIDE SEQUENCE</scope>
    <source>
        <strain evidence="2">PB745_01</strain>
        <tissue evidence="2">Gill</tissue>
    </source>
</reference>
<dbReference type="AlphaFoldDB" id="A0AAE1BLM0"/>
<keyword evidence="1" id="KW-0812">Transmembrane</keyword>
<protein>
    <submittedName>
        <fullName evidence="2">Uncharacterized protein</fullName>
    </submittedName>
</protein>
<proteinExistence type="predicted"/>
<sequence>IHNRLQKLKMVMSKNVMMLVMVMMVMMMVVMVTAGPAVMTQGSNQLLLREERSANPFLQQVGPQGNCCCGCCPRCCCYA</sequence>
<evidence type="ECO:0000256" key="1">
    <source>
        <dbReference type="SAM" id="Phobius"/>
    </source>
</evidence>
<evidence type="ECO:0000313" key="3">
    <source>
        <dbReference type="Proteomes" id="UP001286313"/>
    </source>
</evidence>